<dbReference type="Gene3D" id="1.20.140.10">
    <property type="entry name" value="Butyryl-CoA Dehydrogenase, subunit A, domain 3"/>
    <property type="match status" value="1"/>
</dbReference>
<dbReference type="PANTHER" id="PTHR43884">
    <property type="entry name" value="ACYL-COA DEHYDROGENASE"/>
    <property type="match status" value="1"/>
</dbReference>
<dbReference type="Pfam" id="PF02770">
    <property type="entry name" value="Acyl-CoA_dh_M"/>
    <property type="match status" value="1"/>
</dbReference>
<evidence type="ECO:0000256" key="11">
    <source>
        <dbReference type="ARBA" id="ARBA00047859"/>
    </source>
</evidence>
<keyword evidence="2" id="KW-0285">Flavoprotein</keyword>
<dbReference type="Pfam" id="PF08028">
    <property type="entry name" value="Acyl-CoA_dh_2"/>
    <property type="match status" value="1"/>
</dbReference>
<feature type="domain" description="Acyl-CoA dehydrogenase C-terminal" evidence="16">
    <location>
        <begin position="236"/>
        <end position="369"/>
    </location>
</feature>
<dbReference type="Proteomes" id="UP001501777">
    <property type="component" value="Unassembled WGS sequence"/>
</dbReference>
<dbReference type="Gene3D" id="2.40.110.10">
    <property type="entry name" value="Butyryl-CoA Dehydrogenase, subunit A, domain 2"/>
    <property type="match status" value="1"/>
</dbReference>
<comment type="subcellular location">
    <subcellularLocation>
        <location evidence="1">Cytoplasm</location>
    </subcellularLocation>
</comment>
<accession>A0ABN3KYL5</accession>
<dbReference type="InterPro" id="IPR013107">
    <property type="entry name" value="Acyl-CoA_DH_C"/>
</dbReference>
<name>A0ABN3KYL5_STRLO</name>
<evidence type="ECO:0000256" key="8">
    <source>
        <dbReference type="ARBA" id="ARBA00034317"/>
    </source>
</evidence>
<comment type="catalytic activity">
    <reaction evidence="12">
        <text>dibenzothiophene 5-oxide + FMNH2 + O2 = dibenzothiophene 5,5-dioxide + FMN + H2O + H(+)</text>
        <dbReference type="Rhea" id="RHEA:49080"/>
        <dbReference type="ChEBI" id="CHEBI:15377"/>
        <dbReference type="ChEBI" id="CHEBI:15378"/>
        <dbReference type="ChEBI" id="CHEBI:15379"/>
        <dbReference type="ChEBI" id="CHEBI:23683"/>
        <dbReference type="ChEBI" id="CHEBI:57618"/>
        <dbReference type="ChEBI" id="CHEBI:58210"/>
        <dbReference type="ChEBI" id="CHEBI:90356"/>
    </reaction>
</comment>
<evidence type="ECO:0000256" key="10">
    <source>
        <dbReference type="ARBA" id="ARBA00034345"/>
    </source>
</evidence>
<keyword evidence="3" id="KW-0288">FMN</keyword>
<dbReference type="PIRSF" id="PIRSF016578">
    <property type="entry name" value="HsaA"/>
    <property type="match status" value="1"/>
</dbReference>
<dbReference type="InterPro" id="IPR013786">
    <property type="entry name" value="AcylCoA_DH/ox_N"/>
</dbReference>
<evidence type="ECO:0000259" key="14">
    <source>
        <dbReference type="Pfam" id="PF02770"/>
    </source>
</evidence>
<keyword evidence="18" id="KW-1185">Reference proteome</keyword>
<dbReference type="SUPFAM" id="SSF47203">
    <property type="entry name" value="Acyl-CoA dehydrogenase C-terminal domain-like"/>
    <property type="match status" value="1"/>
</dbReference>
<dbReference type="Pfam" id="PF02771">
    <property type="entry name" value="Acyl-CoA_dh_N"/>
    <property type="match status" value="1"/>
</dbReference>
<evidence type="ECO:0000256" key="4">
    <source>
        <dbReference type="ARBA" id="ARBA00022741"/>
    </source>
</evidence>
<keyword evidence="4" id="KW-0547">Nucleotide-binding</keyword>
<evidence type="ECO:0000259" key="16">
    <source>
        <dbReference type="Pfam" id="PF08028"/>
    </source>
</evidence>
<comment type="catalytic activity">
    <reaction evidence="13">
        <text>dibenzothiophene + 2 FMNH2 + 2 O2 = dibenzothiophene 5,5-dioxide + 2 FMN + 2 H2O + 2 H(+)</text>
        <dbReference type="Rhea" id="RHEA:49072"/>
        <dbReference type="ChEBI" id="CHEBI:15377"/>
        <dbReference type="ChEBI" id="CHEBI:15378"/>
        <dbReference type="ChEBI" id="CHEBI:15379"/>
        <dbReference type="ChEBI" id="CHEBI:23681"/>
        <dbReference type="ChEBI" id="CHEBI:57618"/>
        <dbReference type="ChEBI" id="CHEBI:58210"/>
        <dbReference type="ChEBI" id="CHEBI:90356"/>
        <dbReference type="EC" id="1.14.14.21"/>
    </reaction>
</comment>
<keyword evidence="5" id="KW-0560">Oxidoreductase</keyword>
<organism evidence="17 18">
    <name type="scientific">Streptomyces longisporus</name>
    <dbReference type="NCBI Taxonomy" id="1948"/>
    <lineage>
        <taxon>Bacteria</taxon>
        <taxon>Bacillati</taxon>
        <taxon>Actinomycetota</taxon>
        <taxon>Actinomycetes</taxon>
        <taxon>Kitasatosporales</taxon>
        <taxon>Streptomycetaceae</taxon>
        <taxon>Streptomyces</taxon>
    </lineage>
</organism>
<gene>
    <name evidence="17" type="ORF">GCM10010276_04420</name>
</gene>
<proteinExistence type="inferred from homology"/>
<dbReference type="InterPro" id="IPR046373">
    <property type="entry name" value="Acyl-CoA_Oxase/DH_mid-dom_sf"/>
</dbReference>
<dbReference type="Gene3D" id="1.10.540.10">
    <property type="entry name" value="Acyl-CoA dehydrogenase/oxidase, N-terminal domain"/>
    <property type="match status" value="1"/>
</dbReference>
<dbReference type="NCBIfam" id="TIGR04022">
    <property type="entry name" value="sulfur_SfnB"/>
    <property type="match status" value="1"/>
</dbReference>
<dbReference type="RefSeq" id="WP_344398264.1">
    <property type="nucleotide sequence ID" value="NZ_BAAASG010000002.1"/>
</dbReference>
<dbReference type="InterPro" id="IPR009100">
    <property type="entry name" value="AcylCoA_DH/oxidase_NM_dom_sf"/>
</dbReference>
<dbReference type="EMBL" id="BAAASG010000002">
    <property type="protein sequence ID" value="GAA2472885.1"/>
    <property type="molecule type" value="Genomic_DNA"/>
</dbReference>
<comment type="caution">
    <text evidence="17">The sequence shown here is derived from an EMBL/GenBank/DDBJ whole genome shotgun (WGS) entry which is preliminary data.</text>
</comment>
<keyword evidence="6" id="KW-0503">Monooxygenase</keyword>
<evidence type="ECO:0000313" key="18">
    <source>
        <dbReference type="Proteomes" id="UP001501777"/>
    </source>
</evidence>
<evidence type="ECO:0000259" key="15">
    <source>
        <dbReference type="Pfam" id="PF02771"/>
    </source>
</evidence>
<dbReference type="InterPro" id="IPR023922">
    <property type="entry name" value="S04_starv_induced_SfnB"/>
</dbReference>
<evidence type="ECO:0000256" key="13">
    <source>
        <dbReference type="ARBA" id="ARBA00049456"/>
    </source>
</evidence>
<protein>
    <recommendedName>
        <fullName evidence="10">Dibenzothiophene monooxygenase</fullName>
        <ecNumber evidence="9">1.14.14.21</ecNumber>
    </recommendedName>
</protein>
<comment type="pathway">
    <text evidence="7">Sulfur metabolism; dibenzothiophene degradation.</text>
</comment>
<evidence type="ECO:0000256" key="2">
    <source>
        <dbReference type="ARBA" id="ARBA00022630"/>
    </source>
</evidence>
<evidence type="ECO:0000313" key="17">
    <source>
        <dbReference type="EMBL" id="GAA2472885.1"/>
    </source>
</evidence>
<reference evidence="17 18" key="1">
    <citation type="journal article" date="2019" name="Int. J. Syst. Evol. Microbiol.">
        <title>The Global Catalogue of Microorganisms (GCM) 10K type strain sequencing project: providing services to taxonomists for standard genome sequencing and annotation.</title>
        <authorList>
            <consortium name="The Broad Institute Genomics Platform"/>
            <consortium name="The Broad Institute Genome Sequencing Center for Infectious Disease"/>
            <person name="Wu L."/>
            <person name="Ma J."/>
        </authorList>
    </citation>
    <scope>NUCLEOTIDE SEQUENCE [LARGE SCALE GENOMIC DNA]</scope>
    <source>
        <strain evidence="17 18">JCM 4395</strain>
    </source>
</reference>
<dbReference type="InterPro" id="IPR037069">
    <property type="entry name" value="AcylCoA_DH/ox_N_sf"/>
</dbReference>
<dbReference type="InterPro" id="IPR036250">
    <property type="entry name" value="AcylCo_DH-like_C"/>
</dbReference>
<feature type="domain" description="Acyl-CoA dehydrogenase/oxidase N-terminal" evidence="15">
    <location>
        <begin position="15"/>
        <end position="115"/>
    </location>
</feature>
<sequence length="394" mass="42527">MSAHVIADDAEALAVAAALADEFRAGARARDAERRLPREELDRLSASGLLAVTVPAEHGGADVSALTLAEIFRLLASADGSLAQIPQSHFVYVNVIRRQGTEQQRKFFFAELLAGRRFGNAQSEAGTKHVQDIRTRLEPQPDGSYLLTGVKHYSTGALFADWIPVLARAEDDNLHVAYVPRQATGLTVIDDWDGMGQRTTASGTVRLDGVEVPADRVLPHHLTFQGPQLHGALAQLLHAAIDAGIAAGALAEAAEFVRNKSRPWFESGVDTAAEDPLLIQRFGELALRVRASEALLREAARAVDAARTDLTDDTAAEASIAVAAAKVQAAQTAVEVASALFEVSGTRAALNSLNLHRHWRDARTHTLHDPARWKIQHIGRYVLNGTRPPRHGLL</sequence>
<feature type="domain" description="Acyl-CoA oxidase/dehydrogenase middle" evidence="14">
    <location>
        <begin position="128"/>
        <end position="210"/>
    </location>
</feature>
<evidence type="ECO:0000256" key="6">
    <source>
        <dbReference type="ARBA" id="ARBA00023033"/>
    </source>
</evidence>
<comment type="catalytic activity">
    <reaction evidence="11">
        <text>dibenzothiophene + FMNH2 + O2 = dibenzothiophene 5-oxide + FMN + H2O + H(+)</text>
        <dbReference type="Rhea" id="RHEA:49076"/>
        <dbReference type="ChEBI" id="CHEBI:15377"/>
        <dbReference type="ChEBI" id="CHEBI:15378"/>
        <dbReference type="ChEBI" id="CHEBI:15379"/>
        <dbReference type="ChEBI" id="CHEBI:23681"/>
        <dbReference type="ChEBI" id="CHEBI:23683"/>
        <dbReference type="ChEBI" id="CHEBI:57618"/>
        <dbReference type="ChEBI" id="CHEBI:58210"/>
    </reaction>
</comment>
<evidence type="ECO:0000256" key="5">
    <source>
        <dbReference type="ARBA" id="ARBA00023002"/>
    </source>
</evidence>
<evidence type="ECO:0000256" key="7">
    <source>
        <dbReference type="ARBA" id="ARBA00034307"/>
    </source>
</evidence>
<evidence type="ECO:0000256" key="9">
    <source>
        <dbReference type="ARBA" id="ARBA00034328"/>
    </source>
</evidence>
<dbReference type="PANTHER" id="PTHR43884:SF12">
    <property type="entry name" value="ISOVALERYL-COA DEHYDROGENASE, MITOCHONDRIAL-RELATED"/>
    <property type="match status" value="1"/>
</dbReference>
<dbReference type="InterPro" id="IPR006091">
    <property type="entry name" value="Acyl-CoA_Oxase/DH_mid-dom"/>
</dbReference>
<evidence type="ECO:0000256" key="12">
    <source>
        <dbReference type="ARBA" id="ARBA00048445"/>
    </source>
</evidence>
<evidence type="ECO:0000256" key="3">
    <source>
        <dbReference type="ARBA" id="ARBA00022643"/>
    </source>
</evidence>
<comment type="similarity">
    <text evidence="8">Belongs to the DszC flavin monooxygenase family.</text>
</comment>
<dbReference type="SUPFAM" id="SSF56645">
    <property type="entry name" value="Acyl-CoA dehydrogenase NM domain-like"/>
    <property type="match status" value="1"/>
</dbReference>
<evidence type="ECO:0000256" key="1">
    <source>
        <dbReference type="ARBA" id="ARBA00004496"/>
    </source>
</evidence>
<dbReference type="EC" id="1.14.14.21" evidence="9"/>